<protein>
    <submittedName>
        <fullName evidence="3">Uncharacterized protein</fullName>
    </submittedName>
</protein>
<comment type="caution">
    <text evidence="3">The sequence shown here is derived from an EMBL/GenBank/DDBJ whole genome shotgun (WGS) entry which is preliminary data.</text>
</comment>
<gene>
    <name evidence="3" type="ORF">PG994_004798</name>
</gene>
<dbReference type="Proteomes" id="UP001480595">
    <property type="component" value="Unassembled WGS sequence"/>
</dbReference>
<organism evidence="3 4">
    <name type="scientific">Apiospora phragmitis</name>
    <dbReference type="NCBI Taxonomy" id="2905665"/>
    <lineage>
        <taxon>Eukaryota</taxon>
        <taxon>Fungi</taxon>
        <taxon>Dikarya</taxon>
        <taxon>Ascomycota</taxon>
        <taxon>Pezizomycotina</taxon>
        <taxon>Sordariomycetes</taxon>
        <taxon>Xylariomycetidae</taxon>
        <taxon>Amphisphaeriales</taxon>
        <taxon>Apiosporaceae</taxon>
        <taxon>Apiospora</taxon>
    </lineage>
</organism>
<dbReference type="GeneID" id="92089270"/>
<evidence type="ECO:0000256" key="1">
    <source>
        <dbReference type="SAM" id="MobiDB-lite"/>
    </source>
</evidence>
<feature type="compositionally biased region" description="Basic and acidic residues" evidence="1">
    <location>
        <begin position="88"/>
        <end position="97"/>
    </location>
</feature>
<feature type="transmembrane region" description="Helical" evidence="2">
    <location>
        <begin position="32"/>
        <end position="54"/>
    </location>
</feature>
<evidence type="ECO:0000313" key="4">
    <source>
        <dbReference type="Proteomes" id="UP001480595"/>
    </source>
</evidence>
<keyword evidence="4" id="KW-1185">Reference proteome</keyword>
<dbReference type="EMBL" id="JAQQWL010000005">
    <property type="protein sequence ID" value="KAK8073899.1"/>
    <property type="molecule type" value="Genomic_DNA"/>
</dbReference>
<evidence type="ECO:0000256" key="2">
    <source>
        <dbReference type="SAM" id="Phobius"/>
    </source>
</evidence>
<evidence type="ECO:0000313" key="3">
    <source>
        <dbReference type="EMBL" id="KAK8073899.1"/>
    </source>
</evidence>
<accession>A0ABR1VRM0</accession>
<feature type="region of interest" description="Disordered" evidence="1">
    <location>
        <begin position="86"/>
        <end position="107"/>
    </location>
</feature>
<reference evidence="3 4" key="1">
    <citation type="submission" date="2023-01" db="EMBL/GenBank/DDBJ databases">
        <title>Analysis of 21 Apiospora genomes using comparative genomics revels a genus with tremendous synthesis potential of carbohydrate active enzymes and secondary metabolites.</title>
        <authorList>
            <person name="Sorensen T."/>
        </authorList>
    </citation>
    <scope>NUCLEOTIDE SEQUENCE [LARGE SCALE GENOMIC DNA]</scope>
    <source>
        <strain evidence="3 4">CBS 135458</strain>
    </source>
</reference>
<sequence length="107" mass="11345">MAPGLLLITYTIPAENLVLGRRRSTLALRSDVNILGMLLAVMVFAAATLAASHFEDDLMDIVLSPKSTCTRGGHTEVSMTALLCGSGKSRDRDEANEKSNAGARPLS</sequence>
<name>A0ABR1VRM0_9PEZI</name>
<dbReference type="RefSeq" id="XP_066718374.1">
    <property type="nucleotide sequence ID" value="XM_066856207.1"/>
</dbReference>
<proteinExistence type="predicted"/>
<keyword evidence="2" id="KW-0472">Membrane</keyword>
<keyword evidence="2" id="KW-0812">Transmembrane</keyword>
<keyword evidence="2" id="KW-1133">Transmembrane helix</keyword>